<dbReference type="EMBL" id="DXBC01000114">
    <property type="protein sequence ID" value="HIZ79581.1"/>
    <property type="molecule type" value="Genomic_DNA"/>
</dbReference>
<organism evidence="1 2">
    <name type="scientific">Candidatus Lachnoclostridium stercorigallinarum</name>
    <dbReference type="NCBI Taxonomy" id="2838634"/>
    <lineage>
        <taxon>Bacteria</taxon>
        <taxon>Bacillati</taxon>
        <taxon>Bacillota</taxon>
        <taxon>Clostridia</taxon>
        <taxon>Lachnospirales</taxon>
        <taxon>Lachnospiraceae</taxon>
    </lineage>
</organism>
<dbReference type="AlphaFoldDB" id="A0A9D2K5P3"/>
<reference evidence="1" key="2">
    <citation type="submission" date="2021-04" db="EMBL/GenBank/DDBJ databases">
        <authorList>
            <person name="Gilroy R."/>
        </authorList>
    </citation>
    <scope>NUCLEOTIDE SEQUENCE</scope>
    <source>
        <strain evidence="1">ChiBcec1-1093</strain>
    </source>
</reference>
<protein>
    <recommendedName>
        <fullName evidence="3">Lipoprotein</fullName>
    </recommendedName>
</protein>
<reference evidence="1" key="1">
    <citation type="journal article" date="2021" name="PeerJ">
        <title>Extensive microbial diversity within the chicken gut microbiome revealed by metagenomics and culture.</title>
        <authorList>
            <person name="Gilroy R."/>
            <person name="Ravi A."/>
            <person name="Getino M."/>
            <person name="Pursley I."/>
            <person name="Horton D.L."/>
            <person name="Alikhan N.F."/>
            <person name="Baker D."/>
            <person name="Gharbi K."/>
            <person name="Hall N."/>
            <person name="Watson M."/>
            <person name="Adriaenssens E.M."/>
            <person name="Foster-Nyarko E."/>
            <person name="Jarju S."/>
            <person name="Secka A."/>
            <person name="Antonio M."/>
            <person name="Oren A."/>
            <person name="Chaudhuri R.R."/>
            <person name="La Ragione R."/>
            <person name="Hildebrand F."/>
            <person name="Pallen M.J."/>
        </authorList>
    </citation>
    <scope>NUCLEOTIDE SEQUENCE</scope>
    <source>
        <strain evidence="1">ChiBcec1-1093</strain>
    </source>
</reference>
<gene>
    <name evidence="1" type="ORF">IAA17_07325</name>
</gene>
<evidence type="ECO:0008006" key="3">
    <source>
        <dbReference type="Google" id="ProtNLM"/>
    </source>
</evidence>
<proteinExistence type="predicted"/>
<accession>A0A9D2K5P3</accession>
<name>A0A9D2K5P3_9FIRM</name>
<comment type="caution">
    <text evidence="1">The sequence shown here is derived from an EMBL/GenBank/DDBJ whole genome shotgun (WGS) entry which is preliminary data.</text>
</comment>
<sequence>MRKSSGYGKKWILLLTAACLVTSCRTGRELPAKPVKETAVEETAGERTADSSDLVLIPGYGAVKEDGAAILVPEELPEPLVTDGAKAWLWGAFYQDGRLGFRVLMEDRSLKGEKDGAGETKASGYDSPFLDQRAKWKEKSPDWEGFYQELENRTFSLSSASVGQFEDGEGEDARGIVTLQGICEMGGGIPEEGLSGEIRVDGFETGFPVRFVRAREKMELTEGDRALFAAEGRVENGRLTAAVYTIPREGDVEVSRLTAMAGGEPEGEMTALWRPSGDRHCPQGLEGNFSIWQGPLTDVTGTSGNGSGISLKAEQAWVHLEEETKPVVIPVPEEKTVMNERVELENAVIAFGTVERTEEGTESGEPLSLSVEVDVTSADDNFLLVSFYGIVPGTVWEGDGSYTREGLCLTPDQENGWQEAPEQMRIVYEEGEQEVTAELTGFTYLWNCGTEIPAKEMPQDTPDK</sequence>
<evidence type="ECO:0000313" key="1">
    <source>
        <dbReference type="EMBL" id="HIZ79581.1"/>
    </source>
</evidence>
<evidence type="ECO:0000313" key="2">
    <source>
        <dbReference type="Proteomes" id="UP000824101"/>
    </source>
</evidence>
<dbReference type="PROSITE" id="PS51257">
    <property type="entry name" value="PROKAR_LIPOPROTEIN"/>
    <property type="match status" value="1"/>
</dbReference>
<dbReference type="Proteomes" id="UP000824101">
    <property type="component" value="Unassembled WGS sequence"/>
</dbReference>